<sequence length="81" mass="9586">MCTFHMRYRPVQCGLSLKRNTFCNILLKRKHRIYKGSILVITDLDIYLDTRLKNSQKFNLFLVFFLSSFSDSVRLLLAPLN</sequence>
<evidence type="ECO:0000313" key="2">
    <source>
        <dbReference type="EMBL" id="KAG8430318.1"/>
    </source>
</evidence>
<keyword evidence="1" id="KW-0812">Transmembrane</keyword>
<dbReference type="Proteomes" id="UP000812440">
    <property type="component" value="Unassembled WGS sequence"/>
</dbReference>
<accession>A0A8T2IHT4</accession>
<dbReference type="EMBL" id="JAACNH010001128">
    <property type="protein sequence ID" value="KAG8430318.1"/>
    <property type="molecule type" value="Genomic_DNA"/>
</dbReference>
<comment type="caution">
    <text evidence="2">The sequence shown here is derived from an EMBL/GenBank/DDBJ whole genome shotgun (WGS) entry which is preliminary data.</text>
</comment>
<gene>
    <name evidence="2" type="ORF">GDO86_017989</name>
</gene>
<name>A0A8T2IHT4_9PIPI</name>
<feature type="transmembrane region" description="Helical" evidence="1">
    <location>
        <begin position="58"/>
        <end position="77"/>
    </location>
</feature>
<keyword evidence="3" id="KW-1185">Reference proteome</keyword>
<keyword evidence="1" id="KW-0472">Membrane</keyword>
<evidence type="ECO:0000256" key="1">
    <source>
        <dbReference type="SAM" id="Phobius"/>
    </source>
</evidence>
<organism evidence="2 3">
    <name type="scientific">Hymenochirus boettgeri</name>
    <name type="common">Congo dwarf clawed frog</name>
    <dbReference type="NCBI Taxonomy" id="247094"/>
    <lineage>
        <taxon>Eukaryota</taxon>
        <taxon>Metazoa</taxon>
        <taxon>Chordata</taxon>
        <taxon>Craniata</taxon>
        <taxon>Vertebrata</taxon>
        <taxon>Euteleostomi</taxon>
        <taxon>Amphibia</taxon>
        <taxon>Batrachia</taxon>
        <taxon>Anura</taxon>
        <taxon>Pipoidea</taxon>
        <taxon>Pipidae</taxon>
        <taxon>Pipinae</taxon>
        <taxon>Hymenochirus</taxon>
    </lineage>
</organism>
<dbReference type="AlphaFoldDB" id="A0A8T2IHT4"/>
<keyword evidence="1" id="KW-1133">Transmembrane helix</keyword>
<proteinExistence type="predicted"/>
<protein>
    <submittedName>
        <fullName evidence="2">Uncharacterized protein</fullName>
    </submittedName>
</protein>
<evidence type="ECO:0000313" key="3">
    <source>
        <dbReference type="Proteomes" id="UP000812440"/>
    </source>
</evidence>
<reference evidence="2" key="1">
    <citation type="thesis" date="2020" institute="ProQuest LLC" country="789 East Eisenhower Parkway, Ann Arbor, MI, USA">
        <title>Comparative Genomics and Chromosome Evolution.</title>
        <authorList>
            <person name="Mudd A.B."/>
        </authorList>
    </citation>
    <scope>NUCLEOTIDE SEQUENCE</scope>
    <source>
        <strain evidence="2">Female2</strain>
        <tissue evidence="2">Blood</tissue>
    </source>
</reference>